<dbReference type="FunFam" id="2.60.120.330:FF:000016">
    <property type="entry name" value="Naringenin,2-oxoglutarate 3-dioxygenase"/>
    <property type="match status" value="1"/>
</dbReference>
<dbReference type="Gene3D" id="2.60.120.330">
    <property type="entry name" value="B-lactam Antibiotic, Isopenicillin N Synthase, Chain"/>
    <property type="match status" value="1"/>
</dbReference>
<evidence type="ECO:0000256" key="8">
    <source>
        <dbReference type="ARBA" id="ARBA00023241"/>
    </source>
</evidence>
<sequence>MATFTEDEIPVISLAGIDDDAHMAAVKKKIVEACEVWGIFQVVDHGVDPKLIDDMIRLTTEFYYLPPEEKLRFDMSGGKKGGFMISTRRKGDVEDWREVVTFFTYPSRDRRYSEWPDKPEGWIKTTEEFSERLMDLASKILEVLSEAMDLEKGALKKACGELNQKILTNFYPKCSNSDLELGLPRHTDPGTITILLQATSHSLYIYLISDQVGGLQATKDGANSWINIPPMKGAFVINIGDHGHYLSNGRFKSADHRALANAKSDRLSIATFQYPTPEAIVYPLKVGEGEKAVIENPISFAEMYKKKMSNEPTLAQTTMYDTSASVFNNS</sequence>
<comment type="function">
    <text evidence="10">Catalyzes the 3-beta-hydroxylation of 2S-flavanones to 2R,3R-dihydroflavonols which are intermediates in the biosynthesis of flavonols, anthocyanidins, catechins and proanthocyanidins in plants.</text>
</comment>
<accession>A0A9I9EM31</accession>
<reference evidence="14" key="1">
    <citation type="submission" date="2023-03" db="UniProtKB">
        <authorList>
            <consortium name="EnsemblPlants"/>
        </authorList>
    </citation>
    <scope>IDENTIFICATION</scope>
</reference>
<proteinExistence type="inferred from homology"/>
<dbReference type="Pfam" id="PF03171">
    <property type="entry name" value="2OG-FeII_Oxy"/>
    <property type="match status" value="1"/>
</dbReference>
<dbReference type="InterPro" id="IPR027443">
    <property type="entry name" value="IPNS-like_sf"/>
</dbReference>
<dbReference type="InterPro" id="IPR050295">
    <property type="entry name" value="Plant_2OG-oxidoreductases"/>
</dbReference>
<dbReference type="AlphaFoldDB" id="A0A9I9EM31"/>
<dbReference type="PROSITE" id="PS51471">
    <property type="entry name" value="FE2OG_OXY"/>
    <property type="match status" value="1"/>
</dbReference>
<keyword evidence="5" id="KW-0847">Vitamin C</keyword>
<dbReference type="InterPro" id="IPR044861">
    <property type="entry name" value="IPNS-like_FE2OG_OXY"/>
</dbReference>
<dbReference type="Pfam" id="PF14226">
    <property type="entry name" value="DIOX_N"/>
    <property type="match status" value="1"/>
</dbReference>
<dbReference type="Gramene" id="MELO3C035229.2.1">
    <property type="protein sequence ID" value="MELO3C035229.2.1"/>
    <property type="gene ID" value="MELO3C035229.2"/>
</dbReference>
<evidence type="ECO:0000259" key="13">
    <source>
        <dbReference type="PROSITE" id="PS51471"/>
    </source>
</evidence>
<dbReference type="EnsemblPlants" id="MELO3C035229.2.1">
    <property type="protein sequence ID" value="MELO3C035229.2.1"/>
    <property type="gene ID" value="MELO3C035229.2"/>
</dbReference>
<evidence type="ECO:0000256" key="11">
    <source>
        <dbReference type="ARBA" id="ARBA00070475"/>
    </source>
</evidence>
<keyword evidence="8" id="KW-0284">Flavonoid biosynthesis</keyword>
<dbReference type="PANTHER" id="PTHR47991">
    <property type="entry name" value="OXOGLUTARATE/IRON-DEPENDENT DIOXYGENASE"/>
    <property type="match status" value="1"/>
</dbReference>
<evidence type="ECO:0000256" key="10">
    <source>
        <dbReference type="ARBA" id="ARBA00054224"/>
    </source>
</evidence>
<evidence type="ECO:0000256" key="5">
    <source>
        <dbReference type="ARBA" id="ARBA00022896"/>
    </source>
</evidence>
<dbReference type="InterPro" id="IPR005123">
    <property type="entry name" value="Oxoglu/Fe-dep_dioxygenase_dom"/>
</dbReference>
<keyword evidence="6 12" id="KW-0560">Oxidoreductase</keyword>
<evidence type="ECO:0000256" key="3">
    <source>
        <dbReference type="ARBA" id="ARBA00008056"/>
    </source>
</evidence>
<dbReference type="GO" id="GO:0045486">
    <property type="term" value="F:flavanone 3-dioxygenase activity"/>
    <property type="evidence" value="ECO:0007669"/>
    <property type="project" value="UniProtKB-EC"/>
</dbReference>
<comment type="pathway">
    <text evidence="2">Secondary metabolite biosynthesis; flavonoid biosynthesis.</text>
</comment>
<evidence type="ECO:0000256" key="6">
    <source>
        <dbReference type="ARBA" id="ARBA00023002"/>
    </source>
</evidence>
<evidence type="ECO:0000256" key="2">
    <source>
        <dbReference type="ARBA" id="ARBA00004966"/>
    </source>
</evidence>
<keyword evidence="4 12" id="KW-0479">Metal-binding</keyword>
<evidence type="ECO:0000256" key="9">
    <source>
        <dbReference type="ARBA" id="ARBA00050171"/>
    </source>
</evidence>
<organism evidence="14">
    <name type="scientific">Cucumis melo</name>
    <name type="common">Muskmelon</name>
    <dbReference type="NCBI Taxonomy" id="3656"/>
    <lineage>
        <taxon>Eukaryota</taxon>
        <taxon>Viridiplantae</taxon>
        <taxon>Streptophyta</taxon>
        <taxon>Embryophyta</taxon>
        <taxon>Tracheophyta</taxon>
        <taxon>Spermatophyta</taxon>
        <taxon>Magnoliopsida</taxon>
        <taxon>eudicotyledons</taxon>
        <taxon>Gunneridae</taxon>
        <taxon>Pentapetalae</taxon>
        <taxon>rosids</taxon>
        <taxon>fabids</taxon>
        <taxon>Cucurbitales</taxon>
        <taxon>Cucurbitaceae</taxon>
        <taxon>Benincaseae</taxon>
        <taxon>Cucumis</taxon>
    </lineage>
</organism>
<evidence type="ECO:0000256" key="4">
    <source>
        <dbReference type="ARBA" id="ARBA00022723"/>
    </source>
</evidence>
<dbReference type="SUPFAM" id="SSF51197">
    <property type="entry name" value="Clavaminate synthase-like"/>
    <property type="match status" value="1"/>
</dbReference>
<feature type="domain" description="Fe2OG dioxygenase" evidence="13">
    <location>
        <begin position="162"/>
        <end position="275"/>
    </location>
</feature>
<evidence type="ECO:0000256" key="1">
    <source>
        <dbReference type="ARBA" id="ARBA00001961"/>
    </source>
</evidence>
<keyword evidence="7 12" id="KW-0408">Iron</keyword>
<dbReference type="InterPro" id="IPR026992">
    <property type="entry name" value="DIOX_N"/>
</dbReference>
<evidence type="ECO:0000256" key="12">
    <source>
        <dbReference type="RuleBase" id="RU003682"/>
    </source>
</evidence>
<dbReference type="GO" id="GO:0046872">
    <property type="term" value="F:metal ion binding"/>
    <property type="evidence" value="ECO:0007669"/>
    <property type="project" value="UniProtKB-KW"/>
</dbReference>
<name>A0A9I9EM31_CUCME</name>
<dbReference type="GO" id="GO:0009813">
    <property type="term" value="P:flavonoid biosynthetic process"/>
    <property type="evidence" value="ECO:0007669"/>
    <property type="project" value="UniProtKB-KW"/>
</dbReference>
<protein>
    <recommendedName>
        <fullName evidence="11">Naringenin,2-oxoglutarate 3-dioxygenase</fullName>
    </recommendedName>
</protein>
<evidence type="ECO:0000256" key="7">
    <source>
        <dbReference type="ARBA" id="ARBA00023004"/>
    </source>
</evidence>
<comment type="cofactor">
    <cofactor evidence="1">
        <name>L-ascorbate</name>
        <dbReference type="ChEBI" id="CHEBI:38290"/>
    </cofactor>
</comment>
<evidence type="ECO:0000313" key="14">
    <source>
        <dbReference type="EnsemblPlants" id="MELO3C035229.2.1"/>
    </source>
</evidence>
<dbReference type="GO" id="GO:0031418">
    <property type="term" value="F:L-ascorbic acid binding"/>
    <property type="evidence" value="ECO:0007669"/>
    <property type="project" value="UniProtKB-KW"/>
</dbReference>
<comment type="catalytic activity">
    <reaction evidence="9">
        <text>a (2S)-flavan-4-one + 2-oxoglutarate + O2 = a (2R,3R)-dihydroflavonol + succinate + CO2</text>
        <dbReference type="Rhea" id="RHEA:18621"/>
        <dbReference type="ChEBI" id="CHEBI:15379"/>
        <dbReference type="ChEBI" id="CHEBI:16526"/>
        <dbReference type="ChEBI" id="CHEBI:16810"/>
        <dbReference type="ChEBI" id="CHEBI:30031"/>
        <dbReference type="ChEBI" id="CHEBI:138188"/>
        <dbReference type="ChEBI" id="CHEBI:140377"/>
        <dbReference type="EC" id="1.14.11.9"/>
    </reaction>
</comment>
<comment type="similarity">
    <text evidence="3 12">Belongs to the iron/ascorbate-dependent oxidoreductase family.</text>
</comment>